<evidence type="ECO:0000259" key="1">
    <source>
        <dbReference type="Pfam" id="PF05050"/>
    </source>
</evidence>
<dbReference type="PANTHER" id="PTHR34009">
    <property type="entry name" value="PROTEIN STAR"/>
    <property type="match status" value="1"/>
</dbReference>
<dbReference type="GO" id="GO:0005794">
    <property type="term" value="C:Golgi apparatus"/>
    <property type="evidence" value="ECO:0007669"/>
    <property type="project" value="TreeGrafter"/>
</dbReference>
<dbReference type="PANTHER" id="PTHR34009:SF2">
    <property type="entry name" value="PROTEIN STAR"/>
    <property type="match status" value="1"/>
</dbReference>
<accession>A0A1S3HR46</accession>
<dbReference type="OrthoDB" id="6352234at2759"/>
<dbReference type="InterPro" id="IPR006342">
    <property type="entry name" value="FkbM_mtfrase"/>
</dbReference>
<dbReference type="Proteomes" id="UP000085678">
    <property type="component" value="Unplaced"/>
</dbReference>
<dbReference type="SUPFAM" id="SSF53335">
    <property type="entry name" value="S-adenosyl-L-methionine-dependent methyltransferases"/>
    <property type="match status" value="1"/>
</dbReference>
<dbReference type="RefSeq" id="XP_013388510.1">
    <property type="nucleotide sequence ID" value="XM_013533056.1"/>
</dbReference>
<protein>
    <submittedName>
        <fullName evidence="3">Uncharacterized protein LOC106157424</fullName>
    </submittedName>
</protein>
<evidence type="ECO:0000313" key="2">
    <source>
        <dbReference type="Proteomes" id="UP000085678"/>
    </source>
</evidence>
<dbReference type="GO" id="GO:0006888">
    <property type="term" value="P:endoplasmic reticulum to Golgi vesicle-mediated transport"/>
    <property type="evidence" value="ECO:0007669"/>
    <property type="project" value="TreeGrafter"/>
</dbReference>
<name>A0A1S3HR46_LINAN</name>
<organism evidence="2 3">
    <name type="scientific">Lingula anatina</name>
    <name type="common">Brachiopod</name>
    <name type="synonym">Lingula unguis</name>
    <dbReference type="NCBI Taxonomy" id="7574"/>
    <lineage>
        <taxon>Eukaryota</taxon>
        <taxon>Metazoa</taxon>
        <taxon>Spiralia</taxon>
        <taxon>Lophotrochozoa</taxon>
        <taxon>Brachiopoda</taxon>
        <taxon>Linguliformea</taxon>
        <taxon>Lingulata</taxon>
        <taxon>Lingulida</taxon>
        <taxon>Linguloidea</taxon>
        <taxon>Lingulidae</taxon>
        <taxon>Lingula</taxon>
    </lineage>
</organism>
<dbReference type="GO" id="GO:0005886">
    <property type="term" value="C:plasma membrane"/>
    <property type="evidence" value="ECO:0007669"/>
    <property type="project" value="TreeGrafter"/>
</dbReference>
<keyword evidence="2" id="KW-1185">Reference proteome</keyword>
<proteinExistence type="predicted"/>
<dbReference type="AlphaFoldDB" id="A0A1S3HR46"/>
<dbReference type="GO" id="GO:0005789">
    <property type="term" value="C:endoplasmic reticulum membrane"/>
    <property type="evidence" value="ECO:0007669"/>
    <property type="project" value="TreeGrafter"/>
</dbReference>
<dbReference type="KEGG" id="lak:106157424"/>
<dbReference type="InParanoid" id="A0A1S3HR46"/>
<dbReference type="Pfam" id="PF05050">
    <property type="entry name" value="Methyltransf_21"/>
    <property type="match status" value="1"/>
</dbReference>
<dbReference type="GeneID" id="106157424"/>
<gene>
    <name evidence="3" type="primary">LOC106157424</name>
</gene>
<feature type="domain" description="Methyltransferase FkbM" evidence="1">
    <location>
        <begin position="89"/>
        <end position="227"/>
    </location>
</feature>
<dbReference type="Gene3D" id="3.40.50.150">
    <property type="entry name" value="Vaccinia Virus protein VP39"/>
    <property type="match status" value="1"/>
</dbReference>
<evidence type="ECO:0000313" key="3">
    <source>
        <dbReference type="RefSeq" id="XP_013388510.1"/>
    </source>
</evidence>
<sequence length="273" mass="30920">MCSQAGHNDRVSVQLTMTSVDMFEDLGSRKINATDPRLLEYLRDKWIFAPSRRPYNLDNPEKEHMSQIGQSQVVDKLLKQRKNGFFVEAGASDGEKFSNSLFFERFRNWSGVLVEANPLSFHTLSKKHRKAFTINSCLSLSPHPDRVEFTMASSLGGITQEAYNIPSSEVSLISGRSLVQCFSIHSILGALCVNHVDYFSLDVEGAEVEILRTFPWKDITVDIWSIEYAVHGGGKDTPKRLLAIRDIFQKTGAYEEIGLEKRQDVLFARKEIL</sequence>
<reference evidence="3" key="1">
    <citation type="submission" date="2025-08" db="UniProtKB">
        <authorList>
            <consortium name="RefSeq"/>
        </authorList>
    </citation>
    <scope>IDENTIFICATION</scope>
    <source>
        <tissue evidence="3">Gonads</tissue>
    </source>
</reference>
<dbReference type="GO" id="GO:0031902">
    <property type="term" value="C:late endosome membrane"/>
    <property type="evidence" value="ECO:0007669"/>
    <property type="project" value="TreeGrafter"/>
</dbReference>
<dbReference type="GO" id="GO:0016197">
    <property type="term" value="P:endosomal transport"/>
    <property type="evidence" value="ECO:0007669"/>
    <property type="project" value="TreeGrafter"/>
</dbReference>
<dbReference type="InterPro" id="IPR029063">
    <property type="entry name" value="SAM-dependent_MTases_sf"/>
</dbReference>
<dbReference type="InterPro" id="IPR053202">
    <property type="entry name" value="EGF_Rcpt_Signaling_Reg"/>
</dbReference>